<comment type="caution">
    <text evidence="1">The sequence shown here is derived from an EMBL/GenBank/DDBJ whole genome shotgun (WGS) entry which is preliminary data.</text>
</comment>
<dbReference type="Gene3D" id="3.60.10.10">
    <property type="entry name" value="Endonuclease/exonuclease/phosphatase"/>
    <property type="match status" value="1"/>
</dbReference>
<dbReference type="SUPFAM" id="SSF56219">
    <property type="entry name" value="DNase I-like"/>
    <property type="match status" value="1"/>
</dbReference>
<gene>
    <name evidence="1" type="ORF">NP493_848g03082</name>
</gene>
<accession>A0AAD9NMC2</accession>
<sequence length="96" mass="10846">MSLSNVRSFRKKTSEFLCNLQTKRDYKDCSIFCFTETWLDATIPDSTVQPPGLTTYRSDRSRDETGKARGGGVCILVNDRWATDVKILSKTCSVDI</sequence>
<organism evidence="1 2">
    <name type="scientific">Ridgeia piscesae</name>
    <name type="common">Tubeworm</name>
    <dbReference type="NCBI Taxonomy" id="27915"/>
    <lineage>
        <taxon>Eukaryota</taxon>
        <taxon>Metazoa</taxon>
        <taxon>Spiralia</taxon>
        <taxon>Lophotrochozoa</taxon>
        <taxon>Annelida</taxon>
        <taxon>Polychaeta</taxon>
        <taxon>Sedentaria</taxon>
        <taxon>Canalipalpata</taxon>
        <taxon>Sabellida</taxon>
        <taxon>Siboglinidae</taxon>
        <taxon>Ridgeia</taxon>
    </lineage>
</organism>
<keyword evidence="2" id="KW-1185">Reference proteome</keyword>
<dbReference type="Proteomes" id="UP001209878">
    <property type="component" value="Unassembled WGS sequence"/>
</dbReference>
<dbReference type="InterPro" id="IPR036691">
    <property type="entry name" value="Endo/exonu/phosph_ase_sf"/>
</dbReference>
<proteinExistence type="predicted"/>
<evidence type="ECO:0000313" key="1">
    <source>
        <dbReference type="EMBL" id="KAK2173828.1"/>
    </source>
</evidence>
<dbReference type="EMBL" id="JAODUO010000848">
    <property type="protein sequence ID" value="KAK2173828.1"/>
    <property type="molecule type" value="Genomic_DNA"/>
</dbReference>
<reference evidence="1" key="1">
    <citation type="journal article" date="2023" name="Mol. Biol. Evol.">
        <title>Third-Generation Sequencing Reveals the Adaptive Role of the Epigenome in Three Deep-Sea Polychaetes.</title>
        <authorList>
            <person name="Perez M."/>
            <person name="Aroh O."/>
            <person name="Sun Y."/>
            <person name="Lan Y."/>
            <person name="Juniper S.K."/>
            <person name="Young C.R."/>
            <person name="Angers B."/>
            <person name="Qian P.Y."/>
        </authorList>
    </citation>
    <scope>NUCLEOTIDE SEQUENCE</scope>
    <source>
        <strain evidence="1">R07B-5</strain>
    </source>
</reference>
<evidence type="ECO:0000313" key="2">
    <source>
        <dbReference type="Proteomes" id="UP001209878"/>
    </source>
</evidence>
<name>A0AAD9NMC2_RIDPI</name>
<dbReference type="AlphaFoldDB" id="A0AAD9NMC2"/>
<protein>
    <submittedName>
        <fullName evidence="1">Uncharacterized protein</fullName>
    </submittedName>
</protein>